<evidence type="ECO:0000256" key="1">
    <source>
        <dbReference type="SAM" id="MobiDB-lite"/>
    </source>
</evidence>
<gene>
    <name evidence="2" type="ORF">TNCT_154901</name>
</gene>
<reference evidence="2" key="1">
    <citation type="submission" date="2020-07" db="EMBL/GenBank/DDBJ databases">
        <title>Multicomponent nature underlies the extraordinary mechanical properties of spider dragline silk.</title>
        <authorList>
            <person name="Kono N."/>
            <person name="Nakamura H."/>
            <person name="Mori M."/>
            <person name="Yoshida Y."/>
            <person name="Ohtoshi R."/>
            <person name="Malay A.D."/>
            <person name="Moran D.A.P."/>
            <person name="Tomita M."/>
            <person name="Numata K."/>
            <person name="Arakawa K."/>
        </authorList>
    </citation>
    <scope>NUCLEOTIDE SEQUENCE</scope>
</reference>
<name>A0A8X6K1S4_TRICU</name>
<dbReference type="EMBL" id="BMAO01018879">
    <property type="protein sequence ID" value="GFR26796.1"/>
    <property type="molecule type" value="Genomic_DNA"/>
</dbReference>
<sequence>MRDAQRPHKRCRLLYTAGRWPRKSASAKECVTTHLPKQPVLKMDGAPASSPYPALSLTFGYGERSRRVAAECVEGQGANPTGASAGADLGGSSKYSSENLED</sequence>
<evidence type="ECO:0000313" key="2">
    <source>
        <dbReference type="EMBL" id="GFR26796.1"/>
    </source>
</evidence>
<organism evidence="2 3">
    <name type="scientific">Trichonephila clavata</name>
    <name type="common">Joro spider</name>
    <name type="synonym">Nephila clavata</name>
    <dbReference type="NCBI Taxonomy" id="2740835"/>
    <lineage>
        <taxon>Eukaryota</taxon>
        <taxon>Metazoa</taxon>
        <taxon>Ecdysozoa</taxon>
        <taxon>Arthropoda</taxon>
        <taxon>Chelicerata</taxon>
        <taxon>Arachnida</taxon>
        <taxon>Araneae</taxon>
        <taxon>Araneomorphae</taxon>
        <taxon>Entelegynae</taxon>
        <taxon>Araneoidea</taxon>
        <taxon>Nephilidae</taxon>
        <taxon>Trichonephila</taxon>
    </lineage>
</organism>
<feature type="compositionally biased region" description="Low complexity" evidence="1">
    <location>
        <begin position="82"/>
        <end position="93"/>
    </location>
</feature>
<dbReference type="AlphaFoldDB" id="A0A8X6K1S4"/>
<dbReference type="Proteomes" id="UP000887116">
    <property type="component" value="Unassembled WGS sequence"/>
</dbReference>
<comment type="caution">
    <text evidence="2">The sequence shown here is derived from an EMBL/GenBank/DDBJ whole genome shotgun (WGS) entry which is preliminary data.</text>
</comment>
<proteinExistence type="predicted"/>
<keyword evidence="3" id="KW-1185">Reference proteome</keyword>
<feature type="region of interest" description="Disordered" evidence="1">
    <location>
        <begin position="73"/>
        <end position="102"/>
    </location>
</feature>
<protein>
    <submittedName>
        <fullName evidence="2">Putative 10 kDa secreted protein</fullName>
    </submittedName>
</protein>
<evidence type="ECO:0000313" key="3">
    <source>
        <dbReference type="Proteomes" id="UP000887116"/>
    </source>
</evidence>
<accession>A0A8X6K1S4</accession>
<dbReference type="OrthoDB" id="1742748at2759"/>